<keyword evidence="6" id="KW-1185">Reference proteome</keyword>
<dbReference type="InterPro" id="IPR036291">
    <property type="entry name" value="NAD(P)-bd_dom_sf"/>
</dbReference>
<dbReference type="SUPFAM" id="SSF51735">
    <property type="entry name" value="NAD(P)-binding Rossmann-fold domains"/>
    <property type="match status" value="1"/>
</dbReference>
<evidence type="ECO:0000313" key="4">
    <source>
        <dbReference type="EMBL" id="REG29808.1"/>
    </source>
</evidence>
<evidence type="ECO:0000256" key="1">
    <source>
        <dbReference type="ARBA" id="ARBA00023002"/>
    </source>
</evidence>
<feature type="domain" description="Gfo/Idh/MocA-like oxidoreductase N-terminal" evidence="2">
    <location>
        <begin position="1"/>
        <end position="116"/>
    </location>
</feature>
<dbReference type="Gene3D" id="3.40.50.720">
    <property type="entry name" value="NAD(P)-binding Rossmann-like Domain"/>
    <property type="match status" value="1"/>
</dbReference>
<dbReference type="InterPro" id="IPR000683">
    <property type="entry name" value="Gfo/Idh/MocA-like_OxRdtase_N"/>
</dbReference>
<dbReference type="AlphaFoldDB" id="A0AAC8TJM8"/>
<reference evidence="4 6" key="2">
    <citation type="submission" date="2018-08" db="EMBL/GenBank/DDBJ databases">
        <title>Genomic Encyclopedia of Archaeal and Bacterial Type Strains, Phase II (KMG-II): from individual species to whole genera.</title>
        <authorList>
            <person name="Goeker M."/>
        </authorList>
    </citation>
    <scope>NUCLEOTIDE SEQUENCE [LARGE SCALE GENOMIC DNA]</scope>
    <source>
        <strain evidence="4 6">DSM 2261</strain>
    </source>
</reference>
<dbReference type="EMBL" id="CP011509">
    <property type="protein sequence ID" value="AKJ08070.1"/>
    <property type="molecule type" value="Genomic_DNA"/>
</dbReference>
<dbReference type="EMBL" id="QUMU01000007">
    <property type="protein sequence ID" value="REG29808.1"/>
    <property type="molecule type" value="Genomic_DNA"/>
</dbReference>
<dbReference type="Pfam" id="PF01408">
    <property type="entry name" value="GFO_IDH_MocA"/>
    <property type="match status" value="1"/>
</dbReference>
<dbReference type="PANTHER" id="PTHR43818:SF11">
    <property type="entry name" value="BCDNA.GH03377"/>
    <property type="match status" value="1"/>
</dbReference>
<proteinExistence type="predicted"/>
<dbReference type="InterPro" id="IPR050463">
    <property type="entry name" value="Gfo/Idh/MocA_oxidrdct_glycsds"/>
</dbReference>
<protein>
    <submittedName>
        <fullName evidence="4">Dehydrogenase</fullName>
    </submittedName>
    <submittedName>
        <fullName evidence="3">Oxidoreductase</fullName>
    </submittedName>
</protein>
<dbReference type="Gene3D" id="3.30.360.10">
    <property type="entry name" value="Dihydrodipicolinate Reductase, domain 2"/>
    <property type="match status" value="1"/>
</dbReference>
<evidence type="ECO:0000259" key="2">
    <source>
        <dbReference type="Pfam" id="PF01408"/>
    </source>
</evidence>
<evidence type="ECO:0000313" key="6">
    <source>
        <dbReference type="Proteomes" id="UP000256345"/>
    </source>
</evidence>
<organism evidence="3 5">
    <name type="scientific">Archangium gephyra</name>
    <dbReference type="NCBI Taxonomy" id="48"/>
    <lineage>
        <taxon>Bacteria</taxon>
        <taxon>Pseudomonadati</taxon>
        <taxon>Myxococcota</taxon>
        <taxon>Myxococcia</taxon>
        <taxon>Myxococcales</taxon>
        <taxon>Cystobacterineae</taxon>
        <taxon>Archangiaceae</taxon>
        <taxon>Archangium</taxon>
    </lineage>
</organism>
<dbReference type="GO" id="GO:0000166">
    <property type="term" value="F:nucleotide binding"/>
    <property type="evidence" value="ECO:0007669"/>
    <property type="project" value="InterPro"/>
</dbReference>
<dbReference type="Proteomes" id="UP000035579">
    <property type="component" value="Chromosome"/>
</dbReference>
<reference evidence="3 5" key="1">
    <citation type="submission" date="2015-05" db="EMBL/GenBank/DDBJ databases">
        <title>Genome assembly of Archangium gephyra DSM 2261.</title>
        <authorList>
            <person name="Sharma G."/>
            <person name="Subramanian S."/>
        </authorList>
    </citation>
    <scope>NUCLEOTIDE SEQUENCE [LARGE SCALE GENOMIC DNA]</scope>
    <source>
        <strain evidence="3 5">DSM 2261</strain>
    </source>
</reference>
<keyword evidence="1" id="KW-0560">Oxidoreductase</keyword>
<name>A0AAC8TJM8_9BACT</name>
<evidence type="ECO:0000313" key="3">
    <source>
        <dbReference type="EMBL" id="AKJ08070.1"/>
    </source>
</evidence>
<sequence length="332" mass="35379">MRIGVIGTKWGLMHVGAFRAAGAEVVALCGQDEAHTREVAAREGIALATADVRTLCAAVDAVVVASPDALHRAHVEAALDAGCAVLCEKPLTLTHADAEALVERARRATRPCAVNFPYRMLPPLRALRAWLRERRAHHLVLTVRNSFVPTEALEPGACVGRSADFGGVSHLLDAVLWLTGDSPTWVQASLSGRPVHTAALQVGLSSGAVLVLTHAASPEPGLHGGWSLLGEDWEAGFSGGFIPAREGWCVSPVRCFEAGAWRDLAPGLEPRPGEREPWAQAHVETARRFLGMLGQPPRVDAELATVEEAATVQRILSAAMASEEEGRRLLLD</sequence>
<dbReference type="Proteomes" id="UP000256345">
    <property type="component" value="Unassembled WGS sequence"/>
</dbReference>
<accession>A0AAC8TJM8</accession>
<dbReference type="PANTHER" id="PTHR43818">
    <property type="entry name" value="BCDNA.GH03377"/>
    <property type="match status" value="1"/>
</dbReference>
<dbReference type="GO" id="GO:0016491">
    <property type="term" value="F:oxidoreductase activity"/>
    <property type="evidence" value="ECO:0007669"/>
    <property type="project" value="UniProtKB-KW"/>
</dbReference>
<gene>
    <name evidence="3" type="ORF">AA314_09696</name>
    <name evidence="4" type="ORF">ATI61_107505</name>
</gene>
<dbReference type="KEGG" id="age:AA314_09696"/>
<evidence type="ECO:0000313" key="5">
    <source>
        <dbReference type="Proteomes" id="UP000035579"/>
    </source>
</evidence>
<dbReference type="RefSeq" id="WP_047860928.1">
    <property type="nucleotide sequence ID" value="NZ_CP011509.1"/>
</dbReference>